<accession>A0A7X0ETH2</accession>
<keyword evidence="8" id="KW-1185">Reference proteome</keyword>
<comment type="subcellular location">
    <subcellularLocation>
        <location evidence="1 6">Cytoplasm</location>
        <location evidence="1 6">Cytosol</location>
    </subcellularLocation>
</comment>
<dbReference type="InterPro" id="IPR036584">
    <property type="entry name" value="FliS_sf"/>
</dbReference>
<evidence type="ECO:0000256" key="6">
    <source>
        <dbReference type="PIRNR" id="PIRNR039090"/>
    </source>
</evidence>
<dbReference type="EMBL" id="JACHLL010000002">
    <property type="protein sequence ID" value="MBB6341059.1"/>
    <property type="molecule type" value="Genomic_DNA"/>
</dbReference>
<gene>
    <name evidence="7" type="ORF">HNP49_001216</name>
</gene>
<name>A0A7X0ETH2_9PSED</name>
<dbReference type="PANTHER" id="PTHR34773:SF1">
    <property type="entry name" value="FLAGELLAR SECRETION CHAPERONE FLIS"/>
    <property type="match status" value="1"/>
</dbReference>
<dbReference type="NCBIfam" id="TIGR00208">
    <property type="entry name" value="fliS"/>
    <property type="match status" value="1"/>
</dbReference>
<keyword evidence="5" id="KW-0143">Chaperone</keyword>
<keyword evidence="7" id="KW-0969">Cilium</keyword>
<comment type="similarity">
    <text evidence="2 6">Belongs to the FliS family.</text>
</comment>
<dbReference type="Pfam" id="PF02561">
    <property type="entry name" value="FliS"/>
    <property type="match status" value="1"/>
</dbReference>
<protein>
    <recommendedName>
        <fullName evidence="6">Flagellar secretion chaperone FliS</fullName>
    </recommendedName>
</protein>
<dbReference type="Proteomes" id="UP000557193">
    <property type="component" value="Unassembled WGS sequence"/>
</dbReference>
<dbReference type="CDD" id="cd16098">
    <property type="entry name" value="FliS"/>
    <property type="match status" value="1"/>
</dbReference>
<reference evidence="7 8" key="1">
    <citation type="submission" date="2020-08" db="EMBL/GenBank/DDBJ databases">
        <title>Functional genomics of gut bacteria from endangered species of beetles.</title>
        <authorList>
            <person name="Carlos-Shanley C."/>
        </authorList>
    </citation>
    <scope>NUCLEOTIDE SEQUENCE [LARGE SCALE GENOMIC DNA]</scope>
    <source>
        <strain evidence="7 8">S00202</strain>
    </source>
</reference>
<evidence type="ECO:0000256" key="3">
    <source>
        <dbReference type="ARBA" id="ARBA00022490"/>
    </source>
</evidence>
<dbReference type="RefSeq" id="WP_184681541.1">
    <property type="nucleotide sequence ID" value="NZ_JACHLL010000002.1"/>
</dbReference>
<dbReference type="GO" id="GO:0044780">
    <property type="term" value="P:bacterial-type flagellum assembly"/>
    <property type="evidence" value="ECO:0007669"/>
    <property type="project" value="InterPro"/>
</dbReference>
<organism evidence="7 8">
    <name type="scientific">Pseudomonas fluvialis</name>
    <dbReference type="NCBI Taxonomy" id="1793966"/>
    <lineage>
        <taxon>Bacteria</taxon>
        <taxon>Pseudomonadati</taxon>
        <taxon>Pseudomonadota</taxon>
        <taxon>Gammaproteobacteria</taxon>
        <taxon>Pseudomonadales</taxon>
        <taxon>Pseudomonadaceae</taxon>
        <taxon>Pseudomonas</taxon>
    </lineage>
</organism>
<evidence type="ECO:0000256" key="5">
    <source>
        <dbReference type="ARBA" id="ARBA00023186"/>
    </source>
</evidence>
<dbReference type="PANTHER" id="PTHR34773">
    <property type="entry name" value="FLAGELLAR SECRETION CHAPERONE FLIS"/>
    <property type="match status" value="1"/>
</dbReference>
<comment type="caution">
    <text evidence="7">The sequence shown here is derived from an EMBL/GenBank/DDBJ whole genome shotgun (WGS) entry which is preliminary data.</text>
</comment>
<keyword evidence="4 6" id="KW-1005">Bacterial flagellum biogenesis</keyword>
<evidence type="ECO:0000256" key="4">
    <source>
        <dbReference type="ARBA" id="ARBA00022795"/>
    </source>
</evidence>
<keyword evidence="7" id="KW-0282">Flagellum</keyword>
<evidence type="ECO:0000313" key="7">
    <source>
        <dbReference type="EMBL" id="MBB6341059.1"/>
    </source>
</evidence>
<evidence type="ECO:0000256" key="2">
    <source>
        <dbReference type="ARBA" id="ARBA00008787"/>
    </source>
</evidence>
<dbReference type="AlphaFoldDB" id="A0A7X0ETH2"/>
<proteinExistence type="inferred from homology"/>
<dbReference type="GO" id="GO:0005829">
    <property type="term" value="C:cytosol"/>
    <property type="evidence" value="ECO:0007669"/>
    <property type="project" value="UniProtKB-SubCell"/>
</dbReference>
<dbReference type="GO" id="GO:0071973">
    <property type="term" value="P:bacterial-type flagellum-dependent cell motility"/>
    <property type="evidence" value="ECO:0007669"/>
    <property type="project" value="TreeGrafter"/>
</dbReference>
<dbReference type="SUPFAM" id="SSF101116">
    <property type="entry name" value="Flagellar export chaperone FliS"/>
    <property type="match status" value="1"/>
</dbReference>
<sequence>MNARAALKQYQTVNTRVQVDDASPHRLIQMLMEGALSRLLQARGATERGLIEQKGPLLSQSIAIIGGLRESLDLSTGGELAENLAGLYDYMSTRLFQANIANDVAMIDEVIGLLRNVKSGWDAIAP</sequence>
<dbReference type="InterPro" id="IPR003713">
    <property type="entry name" value="FliS"/>
</dbReference>
<evidence type="ECO:0000256" key="1">
    <source>
        <dbReference type="ARBA" id="ARBA00004514"/>
    </source>
</evidence>
<evidence type="ECO:0000313" key="8">
    <source>
        <dbReference type="Proteomes" id="UP000557193"/>
    </source>
</evidence>
<dbReference type="PIRSF" id="PIRSF039090">
    <property type="entry name" value="Flis"/>
    <property type="match status" value="1"/>
</dbReference>
<dbReference type="Gene3D" id="1.20.120.340">
    <property type="entry name" value="Flagellar protein FliS"/>
    <property type="match status" value="1"/>
</dbReference>
<keyword evidence="7" id="KW-0966">Cell projection</keyword>
<keyword evidence="3 6" id="KW-0963">Cytoplasm</keyword>